<dbReference type="Pfam" id="PF25164">
    <property type="entry name" value="CoiA_N"/>
    <property type="match status" value="1"/>
</dbReference>
<evidence type="ECO:0000256" key="1">
    <source>
        <dbReference type="SAM" id="MobiDB-lite"/>
    </source>
</evidence>
<reference evidence="3 4" key="1">
    <citation type="submission" date="2018-08" db="EMBL/GenBank/DDBJ databases">
        <title>Erythrobacter zhengii sp.nov., a bacterium isolated from deep-sea sediment.</title>
        <authorList>
            <person name="Fang C."/>
            <person name="Wu Y.-H."/>
            <person name="Sun C."/>
            <person name="Wang H."/>
            <person name="Cheng H."/>
            <person name="Meng F.-X."/>
            <person name="Wang C.-S."/>
            <person name="Xu X.-W."/>
        </authorList>
    </citation>
    <scope>NUCLEOTIDE SEQUENCE [LARGE SCALE GENOMIC DNA]</scope>
    <source>
        <strain evidence="3 4">CCTCC AB 2015396</strain>
    </source>
</reference>
<comment type="caution">
    <text evidence="3">The sequence shown here is derived from an EMBL/GenBank/DDBJ whole genome shotgun (WGS) entry which is preliminary data.</text>
</comment>
<gene>
    <name evidence="3" type="ORF">D2V17_20210</name>
</gene>
<feature type="region of interest" description="Disordered" evidence="1">
    <location>
        <begin position="1"/>
        <end position="21"/>
    </location>
</feature>
<organism evidence="3 4">
    <name type="scientific">Aurantiacibacter xanthus</name>
    <dbReference type="NCBI Taxonomy" id="1784712"/>
    <lineage>
        <taxon>Bacteria</taxon>
        <taxon>Pseudomonadati</taxon>
        <taxon>Pseudomonadota</taxon>
        <taxon>Alphaproteobacteria</taxon>
        <taxon>Sphingomonadales</taxon>
        <taxon>Erythrobacteraceae</taxon>
        <taxon>Aurantiacibacter</taxon>
    </lineage>
</organism>
<dbReference type="AlphaFoldDB" id="A0A3A1NZ48"/>
<name>A0A3A1NZ48_9SPHN</name>
<sequence>MDQGPCRQIDGNGGGKLTDARRPCASTWQRSGDLRVPFARCNDGVARHVDKITGKSMGPFRCLDCDELLQLRISIRARPHFAHLPDSRCAGETALHVYAKELLQREQELTFTPLVLRKEGLEEVVFEGGRFKLDNVIIEVDRSGFRPDAIVALSSKEFAVEFKVAHAVDDAKQEKVAADDIPMIEIDLNSLRFRQISMEELDDAILHSADRKWIHHPERANGQARLESRVAAKKAERGRRLKFHIERKPRGNVDYDYHRESLAALEDAGLLDAIGIPVDCQHWFCVGLPVWQAAVLATCIVAPSRTYTPGARIKVCGDWPDYQGYANRLPDWMIRKDLSPYHWKRLEEAGYSTSSFGNADHAVFYYLAHLAATQEIVAWDRDEEAFFVTSELHGRVYRLHELGWKIRRVLEAAGAPDPNEVKARWLHKYNVDGASPAEIASTGGATYDLLLSRVDALVRMADSYYNPVVVDDLCGLPLEPMRQKRLTEIEEQNAKLAQAKAVAALARLSDLENSAREGLGPDARAWLSQNVADPAQPIREWASETDGNLAQAFSFLRKAIRERNARLAAADAVQNYQRQLEEAARKAYPDKTRAGLFVSSWRAKCDSPSALRSILEKLPKTRR</sequence>
<dbReference type="EMBL" id="QXFM01000144">
    <property type="protein sequence ID" value="RIV80175.1"/>
    <property type="molecule type" value="Genomic_DNA"/>
</dbReference>
<evidence type="ECO:0000313" key="4">
    <source>
        <dbReference type="Proteomes" id="UP000265366"/>
    </source>
</evidence>
<evidence type="ECO:0000259" key="2">
    <source>
        <dbReference type="Pfam" id="PF25164"/>
    </source>
</evidence>
<protein>
    <recommendedName>
        <fullName evidence="2">Competence protein CoiA-like N-terminal domain-containing protein</fullName>
    </recommendedName>
</protein>
<dbReference type="Proteomes" id="UP000265366">
    <property type="component" value="Unassembled WGS sequence"/>
</dbReference>
<dbReference type="InterPro" id="IPR057253">
    <property type="entry name" value="CoiA-like_N"/>
</dbReference>
<accession>A0A3A1NZ48</accession>
<keyword evidence="4" id="KW-1185">Reference proteome</keyword>
<feature type="domain" description="Competence protein CoiA-like N-terminal" evidence="2">
    <location>
        <begin position="56"/>
        <end position="90"/>
    </location>
</feature>
<evidence type="ECO:0000313" key="3">
    <source>
        <dbReference type="EMBL" id="RIV80175.1"/>
    </source>
</evidence>
<dbReference type="OrthoDB" id="9134102at2"/>
<proteinExistence type="predicted"/>